<evidence type="ECO:0000313" key="6">
    <source>
        <dbReference type="Proteomes" id="UP000743370"/>
    </source>
</evidence>
<proteinExistence type="predicted"/>
<dbReference type="EMBL" id="JABFOF010000003">
    <property type="protein sequence ID" value="KAG2403113.1"/>
    <property type="molecule type" value="Genomic_DNA"/>
</dbReference>
<sequence length="643" mass="72860">MDSAPNLSLHSQNHTSTHCRVKGFLVYTRRKRSLHSANDAAKRLKTEEIKTEESHDEDSVFKLPRVDSREDPNSAEELIKTELNTPQKKIVVVSKKPVTVKELFETGLLEGVPVVYVGCKKDSTSELRGVITDGGILCSCRLCNGCRDVFLLPMWKEWAFCVYHVWNQENLKAVLFMLLAKESVSTLKVGNRNSTSYKFKNCVMQLSPKKISSEEAVLESRGPLGQYYSPVHVLVVVLNYVFLLKLRDTGRQEQSWYQRIHKLIFEEDGLPNGAEVAYYARGQHHIVCAFICDYVWKCTECASVSSIPRGEWYCQICQHTFLRERPVLYNADAVAAGRVEGVDPIEEIAKRCIRIVKDIGAEIGGCVLCRSSDFSRSGFGPRTIIICDQCEKEYHVGCLRDRKMAFLKELPEGDWLCCNDCTRIHTTLENLLVTGAERLPESLLDVIKKKHVERCLEPLNEIDVRWKLLNGKVASPETRPLLLEAVAMFNECFDPIVDPAAGRDLIPAMVYGRNLQTQDFGGMYCALLIVNSSVVSAGMLRIFGEDIAELPIVATRYKNRGKGYFQTLFSCIERLLAFLKVKNLVLPAAEEAESIWTEKFGFSKMKPDELTNYRMNCHQIMAFKGTIMLHKTVPRCRVINTQS</sequence>
<dbReference type="Proteomes" id="UP000743370">
    <property type="component" value="Unassembled WGS sequence"/>
</dbReference>
<evidence type="ECO:0000313" key="5">
    <source>
        <dbReference type="EMBL" id="KAG2403113.1"/>
    </source>
</evidence>
<name>A0A8T0KXZ3_PHAAN</name>
<dbReference type="FunFam" id="3.30.40.10:FF:000506">
    <property type="entry name" value="Acyl-CoA N-acyltransferase with RING/FYVE/PHD-type zinc finger domain"/>
    <property type="match status" value="1"/>
</dbReference>
<protein>
    <recommendedName>
        <fullName evidence="4">Zinc finger PHD-type domain-containing protein</fullName>
    </recommendedName>
</protein>
<evidence type="ECO:0000256" key="3">
    <source>
        <dbReference type="ARBA" id="ARBA00022833"/>
    </source>
</evidence>
<dbReference type="GO" id="GO:0008270">
    <property type="term" value="F:zinc ion binding"/>
    <property type="evidence" value="ECO:0007669"/>
    <property type="project" value="UniProtKB-KW"/>
</dbReference>
<gene>
    <name evidence="5" type="ORF">HKW66_Vig0183990</name>
</gene>
<dbReference type="Gene3D" id="3.30.40.10">
    <property type="entry name" value="Zinc/RING finger domain, C3HC4 (zinc finger)"/>
    <property type="match status" value="1"/>
</dbReference>
<comment type="caution">
    <text evidence="5">The sequence shown here is derived from an EMBL/GenBank/DDBJ whole genome shotgun (WGS) entry which is preliminary data.</text>
</comment>
<dbReference type="InterPro" id="IPR001965">
    <property type="entry name" value="Znf_PHD"/>
</dbReference>
<dbReference type="Pfam" id="PF23209">
    <property type="entry name" value="IDM1_C"/>
    <property type="match status" value="1"/>
</dbReference>
<feature type="domain" description="Zinc finger PHD-type" evidence="4">
    <location>
        <begin position="365"/>
        <end position="422"/>
    </location>
</feature>
<evidence type="ECO:0000259" key="4">
    <source>
        <dbReference type="SMART" id="SM00249"/>
    </source>
</evidence>
<dbReference type="GO" id="GO:0045944">
    <property type="term" value="P:positive regulation of transcription by RNA polymerase II"/>
    <property type="evidence" value="ECO:0007669"/>
    <property type="project" value="TreeGrafter"/>
</dbReference>
<evidence type="ECO:0000256" key="2">
    <source>
        <dbReference type="ARBA" id="ARBA00022771"/>
    </source>
</evidence>
<reference evidence="5 6" key="1">
    <citation type="submission" date="2020-05" db="EMBL/GenBank/DDBJ databases">
        <title>Vigna angularis (adzuki bean) Var. LongXiaoDou No. 4 denovo assembly.</title>
        <authorList>
            <person name="Xiang H."/>
        </authorList>
    </citation>
    <scope>NUCLEOTIDE SEQUENCE [LARGE SCALE GENOMIC DNA]</scope>
    <source>
        <tissue evidence="5">Leaf</tissue>
    </source>
</reference>
<dbReference type="SUPFAM" id="SSF55729">
    <property type="entry name" value="Acyl-CoA N-acyltransferases (Nat)"/>
    <property type="match status" value="1"/>
</dbReference>
<dbReference type="SUPFAM" id="SSF57903">
    <property type="entry name" value="FYVE/PHD zinc finger"/>
    <property type="match status" value="1"/>
</dbReference>
<keyword evidence="1" id="KW-0479">Metal-binding</keyword>
<dbReference type="SMART" id="SM00249">
    <property type="entry name" value="PHD"/>
    <property type="match status" value="1"/>
</dbReference>
<dbReference type="PANTHER" id="PTHR47025">
    <property type="entry name" value="AUTOIMMUNE REGULATOR"/>
    <property type="match status" value="1"/>
</dbReference>
<keyword evidence="2" id="KW-0863">Zinc-finger</keyword>
<dbReference type="GO" id="GO:0005634">
    <property type="term" value="C:nucleus"/>
    <property type="evidence" value="ECO:0007669"/>
    <property type="project" value="TreeGrafter"/>
</dbReference>
<dbReference type="InterPro" id="IPR013083">
    <property type="entry name" value="Znf_RING/FYVE/PHD"/>
</dbReference>
<accession>A0A8T0KXZ3</accession>
<dbReference type="GO" id="GO:0003682">
    <property type="term" value="F:chromatin binding"/>
    <property type="evidence" value="ECO:0007669"/>
    <property type="project" value="TreeGrafter"/>
</dbReference>
<evidence type="ECO:0000256" key="1">
    <source>
        <dbReference type="ARBA" id="ARBA00022723"/>
    </source>
</evidence>
<dbReference type="GO" id="GO:0042393">
    <property type="term" value="F:histone binding"/>
    <property type="evidence" value="ECO:0007669"/>
    <property type="project" value="TreeGrafter"/>
</dbReference>
<dbReference type="GO" id="GO:0000977">
    <property type="term" value="F:RNA polymerase II transcription regulatory region sequence-specific DNA binding"/>
    <property type="evidence" value="ECO:0007669"/>
    <property type="project" value="TreeGrafter"/>
</dbReference>
<dbReference type="AlphaFoldDB" id="A0A8T0KXZ3"/>
<dbReference type="InterPro" id="IPR011011">
    <property type="entry name" value="Znf_FYVE_PHD"/>
</dbReference>
<dbReference type="InterPro" id="IPR056511">
    <property type="entry name" value="IDM1_C"/>
</dbReference>
<dbReference type="PANTHER" id="PTHR47025:SF23">
    <property type="entry name" value="HISTONE ACETYLTRANSFERASE CHROMATIN REGULATOR PHD FAMILY-RELATED"/>
    <property type="match status" value="1"/>
</dbReference>
<keyword evidence="3" id="KW-0862">Zinc</keyword>
<organism evidence="5 6">
    <name type="scientific">Phaseolus angularis</name>
    <name type="common">Azuki bean</name>
    <name type="synonym">Vigna angularis</name>
    <dbReference type="NCBI Taxonomy" id="3914"/>
    <lineage>
        <taxon>Eukaryota</taxon>
        <taxon>Viridiplantae</taxon>
        <taxon>Streptophyta</taxon>
        <taxon>Embryophyta</taxon>
        <taxon>Tracheophyta</taxon>
        <taxon>Spermatophyta</taxon>
        <taxon>Magnoliopsida</taxon>
        <taxon>eudicotyledons</taxon>
        <taxon>Gunneridae</taxon>
        <taxon>Pentapetalae</taxon>
        <taxon>rosids</taxon>
        <taxon>fabids</taxon>
        <taxon>Fabales</taxon>
        <taxon>Fabaceae</taxon>
        <taxon>Papilionoideae</taxon>
        <taxon>50 kb inversion clade</taxon>
        <taxon>NPAAA clade</taxon>
        <taxon>indigoferoid/millettioid clade</taxon>
        <taxon>Phaseoleae</taxon>
        <taxon>Vigna</taxon>
    </lineage>
</organism>
<dbReference type="InterPro" id="IPR016181">
    <property type="entry name" value="Acyl_CoA_acyltransferase"/>
</dbReference>